<organism evidence="1 2">
    <name type="scientific">Candidatus Hydrogenisulfobacillus filiaventi</name>
    <dbReference type="NCBI Taxonomy" id="2707344"/>
    <lineage>
        <taxon>Bacteria</taxon>
        <taxon>Bacillati</taxon>
        <taxon>Bacillota</taxon>
        <taxon>Clostridia</taxon>
        <taxon>Eubacteriales</taxon>
        <taxon>Clostridiales Family XVII. Incertae Sedis</taxon>
        <taxon>Candidatus Hydrogenisulfobacillus</taxon>
    </lineage>
</organism>
<evidence type="ECO:0000313" key="2">
    <source>
        <dbReference type="Proteomes" id="UP000503399"/>
    </source>
</evidence>
<protein>
    <submittedName>
        <fullName evidence="1">Uncharacterized protein</fullName>
    </submittedName>
</protein>
<keyword evidence="2" id="KW-1185">Reference proteome</keyword>
<reference evidence="1 2" key="1">
    <citation type="submission" date="2020-02" db="EMBL/GenBank/DDBJ databases">
        <authorList>
            <person name="Hogendoorn C."/>
        </authorList>
    </citation>
    <scope>NUCLEOTIDE SEQUENCE [LARGE SCALE GENOMIC DNA]</scope>
    <source>
        <strain evidence="1">R501</strain>
    </source>
</reference>
<gene>
    <name evidence="1" type="ORF">R50_1426</name>
</gene>
<name>A0A6F8ZGM0_9FIRM</name>
<accession>A0A6F8ZGM0</accession>
<sequence length="30" mass="3353">MAAGPFSPINNNPRAIDIRLKTAKLERKTE</sequence>
<dbReference type="KEGG" id="hfv:R50_1426"/>
<evidence type="ECO:0000313" key="1">
    <source>
        <dbReference type="EMBL" id="CAB1128932.1"/>
    </source>
</evidence>
<dbReference type="EMBL" id="LR778114">
    <property type="protein sequence ID" value="CAB1128932.1"/>
    <property type="molecule type" value="Genomic_DNA"/>
</dbReference>
<proteinExistence type="predicted"/>
<dbReference type="Proteomes" id="UP000503399">
    <property type="component" value="Chromosome"/>
</dbReference>
<dbReference type="AlphaFoldDB" id="A0A6F8ZGM0"/>